<dbReference type="PROSITE" id="PS50026">
    <property type="entry name" value="EGF_3"/>
    <property type="match status" value="3"/>
</dbReference>
<evidence type="ECO:0000256" key="9">
    <source>
        <dbReference type="PROSITE-ProRule" id="PRU00122"/>
    </source>
</evidence>
<feature type="disulfide bond" evidence="8">
    <location>
        <begin position="382"/>
        <end position="391"/>
    </location>
</feature>
<dbReference type="Pfam" id="PF25016">
    <property type="entry name" value="EGF_Pikachurin"/>
    <property type="match status" value="1"/>
</dbReference>
<evidence type="ECO:0000313" key="15">
    <source>
        <dbReference type="Proteomes" id="UP001591681"/>
    </source>
</evidence>
<feature type="signal peptide" evidence="10">
    <location>
        <begin position="1"/>
        <end position="23"/>
    </location>
</feature>
<evidence type="ECO:0000256" key="3">
    <source>
        <dbReference type="ARBA" id="ARBA00022729"/>
    </source>
</evidence>
<dbReference type="GO" id="GO:0005604">
    <property type="term" value="C:basement membrane"/>
    <property type="evidence" value="ECO:0007669"/>
    <property type="project" value="UniProtKB-ARBA"/>
</dbReference>
<reference evidence="14 15" key="1">
    <citation type="submission" date="2024-09" db="EMBL/GenBank/DDBJ databases">
        <title>A chromosome-level genome assembly of Gray's grenadier anchovy, Coilia grayii.</title>
        <authorList>
            <person name="Fu Z."/>
        </authorList>
    </citation>
    <scope>NUCLEOTIDE SEQUENCE [LARGE SCALE GENOMIC DNA]</scope>
    <source>
        <strain evidence="14">G4</strain>
        <tissue evidence="14">Muscle</tissue>
    </source>
</reference>
<dbReference type="Pfam" id="PF00054">
    <property type="entry name" value="Laminin_G_1"/>
    <property type="match status" value="1"/>
</dbReference>
<dbReference type="InterPro" id="IPR013783">
    <property type="entry name" value="Ig-like_fold"/>
</dbReference>
<feature type="disulfide bond" evidence="8">
    <location>
        <begin position="603"/>
        <end position="612"/>
    </location>
</feature>
<dbReference type="Pfam" id="PF02210">
    <property type="entry name" value="Laminin_G_2"/>
    <property type="match status" value="2"/>
</dbReference>
<dbReference type="InterPro" id="IPR001881">
    <property type="entry name" value="EGF-like_Ca-bd_dom"/>
</dbReference>
<dbReference type="SMART" id="SM00181">
    <property type="entry name" value="EGF"/>
    <property type="match status" value="3"/>
</dbReference>
<dbReference type="EMBL" id="JBHFQA010000014">
    <property type="protein sequence ID" value="KAL2087729.1"/>
    <property type="molecule type" value="Genomic_DNA"/>
</dbReference>
<feature type="domain" description="Laminin G" evidence="11">
    <location>
        <begin position="838"/>
        <end position="1017"/>
    </location>
</feature>
<dbReference type="SMART" id="SM00060">
    <property type="entry name" value="FN3"/>
    <property type="match status" value="2"/>
</dbReference>
<feature type="disulfide bond" evidence="8">
    <location>
        <begin position="363"/>
        <end position="380"/>
    </location>
</feature>
<dbReference type="PROSITE" id="PS50853">
    <property type="entry name" value="FN3"/>
    <property type="match status" value="2"/>
</dbReference>
<dbReference type="PROSITE" id="PS00022">
    <property type="entry name" value="EGF_1"/>
    <property type="match status" value="3"/>
</dbReference>
<evidence type="ECO:0000259" key="13">
    <source>
        <dbReference type="PROSITE" id="PS50853"/>
    </source>
</evidence>
<dbReference type="PROSITE" id="PS01186">
    <property type="entry name" value="EGF_2"/>
    <property type="match status" value="2"/>
</dbReference>
<gene>
    <name evidence="14" type="ORF">ACEWY4_016557</name>
</gene>
<dbReference type="InterPro" id="IPR003961">
    <property type="entry name" value="FN3_dom"/>
</dbReference>
<dbReference type="Pfam" id="PF00008">
    <property type="entry name" value="EGF"/>
    <property type="match status" value="1"/>
</dbReference>
<feature type="domain" description="Laminin G" evidence="11">
    <location>
        <begin position="397"/>
        <end position="575"/>
    </location>
</feature>
<keyword evidence="4" id="KW-0677">Repeat</keyword>
<dbReference type="PANTHER" id="PTHR15036">
    <property type="entry name" value="PIKACHURIN-LIKE PROTEIN"/>
    <property type="match status" value="1"/>
</dbReference>
<dbReference type="InterPro" id="IPR001791">
    <property type="entry name" value="Laminin_G"/>
</dbReference>
<feature type="domain" description="Fibronectin type-III" evidence="13">
    <location>
        <begin position="154"/>
        <end position="248"/>
    </location>
</feature>
<evidence type="ECO:0000313" key="14">
    <source>
        <dbReference type="EMBL" id="KAL2087729.1"/>
    </source>
</evidence>
<dbReference type="Gene3D" id="2.60.120.200">
    <property type="match status" value="3"/>
</dbReference>
<keyword evidence="3 10" id="KW-0732">Signal</keyword>
<dbReference type="Gene3D" id="2.10.25.10">
    <property type="entry name" value="Laminin"/>
    <property type="match status" value="2"/>
</dbReference>
<comment type="caution">
    <text evidence="8">Lacks conserved residue(s) required for the propagation of feature annotation.</text>
</comment>
<evidence type="ECO:0000256" key="1">
    <source>
        <dbReference type="ARBA" id="ARBA00004316"/>
    </source>
</evidence>
<evidence type="ECO:0000256" key="4">
    <source>
        <dbReference type="ARBA" id="ARBA00022737"/>
    </source>
</evidence>
<dbReference type="InterPro" id="IPR050372">
    <property type="entry name" value="Neurexin-related_CASP"/>
</dbReference>
<dbReference type="Pfam" id="PF00041">
    <property type="entry name" value="fn3"/>
    <property type="match status" value="2"/>
</dbReference>
<dbReference type="InterPro" id="IPR056943">
    <property type="entry name" value="EGF_Pikachurin"/>
</dbReference>
<evidence type="ECO:0008006" key="16">
    <source>
        <dbReference type="Google" id="ProtNLM"/>
    </source>
</evidence>
<sequence length="1019" mass="110558">MAFSPRKATVILMLLLMVGFSGSLRRTAENGLETLSPPLDVELETLNCTAIAVRWRVPRRHVTAVMGYRLFLTEVRNSSPVGTPVTRNVPVHTDTLRGVPWDGLAEFSMEVSNLKNETKYHVTISAYGWAGEGRPSMPRDITPASHERCLRPAPPSAPDVVAASHTEIVLSWKPGASDGASPVQHFLVSYTRPEVDTEWTSLRVPVQTNSMVLRGLSPDTLYQFMVQAVNANGASPPSAINGIWTLSIQDAGSGAISKQRHIHAIANDEAAVYSDYSETTQNLFSSKMQDLGKPQVTSGPGAPASEISSNTWSFASPAAMSASLDAPSSGTTLAPPLPPAAPMTQWRGALRGVHDLPCEDTVCPPDTICVDDHASGGSRCQCALGRGGESCTEIVASHFPKLFGYSYMAFNPLKNSFHTFEISLDFKADSENGLLFYCGESEHGYGDFASLALLRGKLHFRYNCGTGAAHLVSEMGVVVGQWHTVSVHREGTSGWLQLDNHAPVTGQSQGTYTKITFRTPFYVGGSPNSYWLARAAGTNRGFQGCVQSLSINGRSVDMRPWPQGQALTGADVGECSRHACSGVSCANGGTCYITQDDAYICLCPLGYRGPLCHESFWLAVPHFNKSLLSYASAPWPHPQRHYLSFTEFEIAFWPSAPNGTLLYCQDANSSDFLSVTLVDGHVEFRFDCGSGVAVLRSEEPVSLFRWHEARASRTAREGILQVDNQNTVEGLADGAFTQIYCSSSLYLGGVPNYSATRRDSGVREPFTGSIQQVLLNDHIIPLATPSLEGVNVGNAEHPCSAHPCANAGVCQPRRDQYQCDCPIGFYGNHCQQVMTEEIEVPLFTGRSYLKFDNRNILRRLTGLRTHVQLRFRSSAPNGLLLLRGEGPGLVGADFMSLSLQGGAVVFSFDLGSGLGVLVANGTFSDGRWHLVKAVRDGQYGRIVVDGQRTIRGQSPGRMKQLNTNGPLYIGGMKEISQHTHRQYMRGLVGCISHLSLSSSFHISLMEEASDGKNIDTCLE</sequence>
<dbReference type="AlphaFoldDB" id="A0ABD1JLQ4"/>
<dbReference type="PANTHER" id="PTHR15036:SF88">
    <property type="entry name" value="PIKACHURIN"/>
    <property type="match status" value="1"/>
</dbReference>
<dbReference type="CDD" id="cd00054">
    <property type="entry name" value="EGF_CA"/>
    <property type="match status" value="2"/>
</dbReference>
<evidence type="ECO:0000256" key="2">
    <source>
        <dbReference type="ARBA" id="ARBA00022536"/>
    </source>
</evidence>
<dbReference type="SUPFAM" id="SSF49899">
    <property type="entry name" value="Concanavalin A-like lectins/glucanases"/>
    <property type="match status" value="3"/>
</dbReference>
<keyword evidence="7" id="KW-0966">Cell projection</keyword>
<protein>
    <recommendedName>
        <fullName evidence="16">Pikachurin</fullName>
    </recommendedName>
</protein>
<proteinExistence type="predicted"/>
<evidence type="ECO:0000259" key="11">
    <source>
        <dbReference type="PROSITE" id="PS50025"/>
    </source>
</evidence>
<dbReference type="CDD" id="cd00110">
    <property type="entry name" value="LamG"/>
    <property type="match status" value="3"/>
</dbReference>
<keyword evidence="15" id="KW-1185">Reference proteome</keyword>
<dbReference type="SMART" id="SM00179">
    <property type="entry name" value="EGF_CA"/>
    <property type="match status" value="2"/>
</dbReference>
<dbReference type="InterPro" id="IPR013320">
    <property type="entry name" value="ConA-like_dom_sf"/>
</dbReference>
<evidence type="ECO:0000256" key="7">
    <source>
        <dbReference type="ARBA" id="ARBA00023273"/>
    </source>
</evidence>
<feature type="domain" description="EGF-like" evidence="12">
    <location>
        <begin position="354"/>
        <end position="392"/>
    </location>
</feature>
<accession>A0ABD1JLQ4</accession>
<keyword evidence="6" id="KW-0325">Glycoprotein</keyword>
<dbReference type="Proteomes" id="UP001591681">
    <property type="component" value="Unassembled WGS sequence"/>
</dbReference>
<dbReference type="FunFam" id="2.60.120.200:FF:000032">
    <property type="entry name" value="pikachurin isoform X1"/>
    <property type="match status" value="1"/>
</dbReference>
<dbReference type="SMART" id="SM00282">
    <property type="entry name" value="LamG"/>
    <property type="match status" value="3"/>
</dbReference>
<comment type="subcellular location">
    <subcellularLocation>
        <location evidence="1">Cell projection</location>
    </subcellularLocation>
</comment>
<dbReference type="InterPro" id="IPR036116">
    <property type="entry name" value="FN3_sf"/>
</dbReference>
<feature type="domain" description="EGF-like" evidence="12">
    <location>
        <begin position="795"/>
        <end position="831"/>
    </location>
</feature>
<keyword evidence="5 8" id="KW-1015">Disulfide bond</keyword>
<feature type="chain" id="PRO_5044756047" description="Pikachurin" evidence="10">
    <location>
        <begin position="24"/>
        <end position="1019"/>
    </location>
</feature>
<organism evidence="14 15">
    <name type="scientific">Coilia grayii</name>
    <name type="common">Gray's grenadier anchovy</name>
    <dbReference type="NCBI Taxonomy" id="363190"/>
    <lineage>
        <taxon>Eukaryota</taxon>
        <taxon>Metazoa</taxon>
        <taxon>Chordata</taxon>
        <taxon>Craniata</taxon>
        <taxon>Vertebrata</taxon>
        <taxon>Euteleostomi</taxon>
        <taxon>Actinopterygii</taxon>
        <taxon>Neopterygii</taxon>
        <taxon>Teleostei</taxon>
        <taxon>Clupei</taxon>
        <taxon>Clupeiformes</taxon>
        <taxon>Clupeoidei</taxon>
        <taxon>Engraulidae</taxon>
        <taxon>Coilinae</taxon>
        <taxon>Coilia</taxon>
    </lineage>
</organism>
<evidence type="ECO:0000256" key="6">
    <source>
        <dbReference type="ARBA" id="ARBA00023180"/>
    </source>
</evidence>
<evidence type="ECO:0000259" key="12">
    <source>
        <dbReference type="PROSITE" id="PS50026"/>
    </source>
</evidence>
<dbReference type="CDD" id="cd00063">
    <property type="entry name" value="FN3"/>
    <property type="match status" value="2"/>
</dbReference>
<dbReference type="SUPFAM" id="SSF49265">
    <property type="entry name" value="Fibronectin type III"/>
    <property type="match status" value="1"/>
</dbReference>
<feature type="disulfide bond" evidence="8">
    <location>
        <begin position="821"/>
        <end position="830"/>
    </location>
</feature>
<feature type="domain" description="EGF-like" evidence="12">
    <location>
        <begin position="576"/>
        <end position="613"/>
    </location>
</feature>
<name>A0ABD1JLQ4_9TELE</name>
<evidence type="ECO:0000256" key="10">
    <source>
        <dbReference type="SAM" id="SignalP"/>
    </source>
</evidence>
<keyword evidence="2 8" id="KW-0245">EGF-like domain</keyword>
<dbReference type="Gene3D" id="2.60.40.10">
    <property type="entry name" value="Immunoglobulins"/>
    <property type="match status" value="2"/>
</dbReference>
<dbReference type="GO" id="GO:0042995">
    <property type="term" value="C:cell projection"/>
    <property type="evidence" value="ECO:0007669"/>
    <property type="project" value="UniProtKB-SubCell"/>
</dbReference>
<evidence type="ECO:0000256" key="8">
    <source>
        <dbReference type="PROSITE-ProRule" id="PRU00076"/>
    </source>
</evidence>
<comment type="caution">
    <text evidence="14">The sequence shown here is derived from an EMBL/GenBank/DDBJ whole genome shotgun (WGS) entry which is preliminary data.</text>
</comment>
<evidence type="ECO:0000256" key="5">
    <source>
        <dbReference type="ARBA" id="ARBA00023157"/>
    </source>
</evidence>
<feature type="domain" description="Fibronectin type-III" evidence="13">
    <location>
        <begin position="37"/>
        <end position="148"/>
    </location>
</feature>
<feature type="domain" description="Laminin G" evidence="11">
    <location>
        <begin position="620"/>
        <end position="799"/>
    </location>
</feature>
<dbReference type="FunFam" id="2.10.25.10:FF:000012">
    <property type="entry name" value="Delta-like protein"/>
    <property type="match status" value="1"/>
</dbReference>
<feature type="disulfide bond" evidence="9">
    <location>
        <begin position="990"/>
        <end position="1017"/>
    </location>
</feature>
<dbReference type="FunFam" id="2.60.120.200:FF:000034">
    <property type="entry name" value="pikachurin isoform X1"/>
    <property type="match status" value="1"/>
</dbReference>
<dbReference type="InterPro" id="IPR000742">
    <property type="entry name" value="EGF"/>
</dbReference>
<dbReference type="PROSITE" id="PS50025">
    <property type="entry name" value="LAM_G_DOMAIN"/>
    <property type="match status" value="3"/>
</dbReference>